<protein>
    <submittedName>
        <fullName evidence="1">Uncharacterized protein</fullName>
    </submittedName>
</protein>
<evidence type="ECO:0000313" key="2">
    <source>
        <dbReference type="Proteomes" id="UP001054837"/>
    </source>
</evidence>
<reference evidence="1 2" key="1">
    <citation type="submission" date="2021-06" db="EMBL/GenBank/DDBJ databases">
        <title>Caerostris darwini draft genome.</title>
        <authorList>
            <person name="Kono N."/>
            <person name="Arakawa K."/>
        </authorList>
    </citation>
    <scope>NUCLEOTIDE SEQUENCE [LARGE SCALE GENOMIC DNA]</scope>
</reference>
<dbReference type="EMBL" id="BPLQ01011759">
    <property type="protein sequence ID" value="GIY60202.1"/>
    <property type="molecule type" value="Genomic_DNA"/>
</dbReference>
<accession>A0AAV4UQF5</accession>
<keyword evidence="2" id="KW-1185">Reference proteome</keyword>
<comment type="caution">
    <text evidence="1">The sequence shown here is derived from an EMBL/GenBank/DDBJ whole genome shotgun (WGS) entry which is preliminary data.</text>
</comment>
<sequence length="136" mass="15776">MKRCPLIGAKLHKCHRMESGLIDILWQGRFARKRVCLTDCARELQQIKLHFTIYLRAFTKLEKEKLVRNVGGYLNRTPVPSTHHRGVVEAFDHLPIPAAIKVIWEREPSERVLCQLQAFQVADALSSCFRCPKHFL</sequence>
<organism evidence="1 2">
    <name type="scientific">Caerostris darwini</name>
    <dbReference type="NCBI Taxonomy" id="1538125"/>
    <lineage>
        <taxon>Eukaryota</taxon>
        <taxon>Metazoa</taxon>
        <taxon>Ecdysozoa</taxon>
        <taxon>Arthropoda</taxon>
        <taxon>Chelicerata</taxon>
        <taxon>Arachnida</taxon>
        <taxon>Araneae</taxon>
        <taxon>Araneomorphae</taxon>
        <taxon>Entelegynae</taxon>
        <taxon>Araneoidea</taxon>
        <taxon>Araneidae</taxon>
        <taxon>Caerostris</taxon>
    </lineage>
</organism>
<proteinExistence type="predicted"/>
<dbReference type="Proteomes" id="UP001054837">
    <property type="component" value="Unassembled WGS sequence"/>
</dbReference>
<name>A0AAV4UQF5_9ARAC</name>
<dbReference type="AlphaFoldDB" id="A0AAV4UQF5"/>
<gene>
    <name evidence="1" type="ORF">CDAR_423181</name>
</gene>
<evidence type="ECO:0000313" key="1">
    <source>
        <dbReference type="EMBL" id="GIY60202.1"/>
    </source>
</evidence>